<dbReference type="InterPro" id="IPR046341">
    <property type="entry name" value="SET_dom_sf"/>
</dbReference>
<comment type="caution">
    <text evidence="2">The sequence shown here is derived from an EMBL/GenBank/DDBJ whole genome shotgun (WGS) entry which is preliminary data.</text>
</comment>
<reference evidence="2" key="1">
    <citation type="submission" date="2023-04" db="EMBL/GenBank/DDBJ databases">
        <title>Black Yeasts Isolated from many extreme environments.</title>
        <authorList>
            <person name="Coleine C."/>
            <person name="Stajich J.E."/>
            <person name="Selbmann L."/>
        </authorList>
    </citation>
    <scope>NUCLEOTIDE SEQUENCE</scope>
    <source>
        <strain evidence="2">CCFEE 5312</strain>
    </source>
</reference>
<dbReference type="SMART" id="SM00317">
    <property type="entry name" value="SET"/>
    <property type="match status" value="1"/>
</dbReference>
<gene>
    <name evidence="2" type="ORF">LTR09_007210</name>
</gene>
<proteinExistence type="predicted"/>
<name>A0AAJ0DJS3_9PEZI</name>
<keyword evidence="3" id="KW-1185">Reference proteome</keyword>
<dbReference type="PANTHER" id="PTHR47332">
    <property type="entry name" value="SET DOMAIN-CONTAINING PROTEIN 5"/>
    <property type="match status" value="1"/>
</dbReference>
<dbReference type="Gene3D" id="2.170.270.10">
    <property type="entry name" value="SET domain"/>
    <property type="match status" value="1"/>
</dbReference>
<dbReference type="CDD" id="cd20071">
    <property type="entry name" value="SET_SMYD"/>
    <property type="match status" value="1"/>
</dbReference>
<dbReference type="PROSITE" id="PS50280">
    <property type="entry name" value="SET"/>
    <property type="match status" value="1"/>
</dbReference>
<dbReference type="InterPro" id="IPR011990">
    <property type="entry name" value="TPR-like_helical_dom_sf"/>
</dbReference>
<dbReference type="SUPFAM" id="SSF82199">
    <property type="entry name" value="SET domain"/>
    <property type="match status" value="1"/>
</dbReference>
<accession>A0AAJ0DJS3</accession>
<feature type="domain" description="SET" evidence="1">
    <location>
        <begin position="12"/>
        <end position="186"/>
    </location>
</feature>
<dbReference type="InterPro" id="IPR053185">
    <property type="entry name" value="SET_domain_protein"/>
</dbReference>
<evidence type="ECO:0000313" key="3">
    <source>
        <dbReference type="Proteomes" id="UP001271007"/>
    </source>
</evidence>
<sequence>MPPRGSMITTQYKVQDVESCEDIGKGVFASRNFHAGEQVMAFAPEFALDQPEGSKISSIAIFEEFQKFDRATKDQYWDLREAENARYEIPDYTQELSSALDEDGKLLFPFHNTADGGRVAAIFHDNAFSFTQADGRNRKGIFIVASHFNHCCTPNVYYYWGQQHKKLTFRAMREITREDEFTISYIPLLQGAGKRRQTLMDRFAFTCNCKACKKNTNFANQSANRRKKLEELSIARTNPDHSSPLETYLSMVDLMNQEEILGWDDLGEVHKALAELYQAGSDHQAALKHTTHAAEIAHHCFGSKHPCAMAWKEKLLKAEASATEMNLGQ</sequence>
<dbReference type="Gene3D" id="1.25.40.10">
    <property type="entry name" value="Tetratricopeptide repeat domain"/>
    <property type="match status" value="1"/>
</dbReference>
<dbReference type="AlphaFoldDB" id="A0AAJ0DJS3"/>
<dbReference type="Proteomes" id="UP001271007">
    <property type="component" value="Unassembled WGS sequence"/>
</dbReference>
<evidence type="ECO:0000259" key="1">
    <source>
        <dbReference type="PROSITE" id="PS50280"/>
    </source>
</evidence>
<dbReference type="Pfam" id="PF00856">
    <property type="entry name" value="SET"/>
    <property type="match status" value="1"/>
</dbReference>
<organism evidence="2 3">
    <name type="scientific">Extremus antarcticus</name>
    <dbReference type="NCBI Taxonomy" id="702011"/>
    <lineage>
        <taxon>Eukaryota</taxon>
        <taxon>Fungi</taxon>
        <taxon>Dikarya</taxon>
        <taxon>Ascomycota</taxon>
        <taxon>Pezizomycotina</taxon>
        <taxon>Dothideomycetes</taxon>
        <taxon>Dothideomycetidae</taxon>
        <taxon>Mycosphaerellales</taxon>
        <taxon>Extremaceae</taxon>
        <taxon>Extremus</taxon>
    </lineage>
</organism>
<dbReference type="EMBL" id="JAWDJX010000025">
    <property type="protein sequence ID" value="KAK3051555.1"/>
    <property type="molecule type" value="Genomic_DNA"/>
</dbReference>
<protein>
    <recommendedName>
        <fullName evidence="1">SET domain-containing protein</fullName>
    </recommendedName>
</protein>
<dbReference type="InterPro" id="IPR001214">
    <property type="entry name" value="SET_dom"/>
</dbReference>
<evidence type="ECO:0000313" key="2">
    <source>
        <dbReference type="EMBL" id="KAK3051555.1"/>
    </source>
</evidence>
<dbReference type="PANTHER" id="PTHR47332:SF2">
    <property type="entry name" value="SET-6"/>
    <property type="match status" value="1"/>
</dbReference>